<reference evidence="2" key="1">
    <citation type="submission" date="2016-07" db="EMBL/GenBank/DDBJ databases">
        <authorList>
            <person name="Kauffman K."/>
            <person name="Arevalo P."/>
            <person name="Polz M.F."/>
        </authorList>
    </citation>
    <scope>NUCLEOTIDE SEQUENCE</scope>
    <source>
        <strain evidence="2">10N.222.46.E12</strain>
    </source>
</reference>
<keyword evidence="1" id="KW-0812">Transmembrane</keyword>
<dbReference type="EMBL" id="MDBS01000029">
    <property type="protein sequence ID" value="PMP28887.1"/>
    <property type="molecule type" value="Genomic_DNA"/>
</dbReference>
<evidence type="ECO:0000313" key="2">
    <source>
        <dbReference type="EMBL" id="PMP28887.1"/>
    </source>
</evidence>
<reference evidence="2" key="2">
    <citation type="journal article" date="2018" name="Nature">
        <title>A major lineage of non-tailed dsDNA viruses as unrecognized killers of marine bacteria.</title>
        <authorList>
            <person name="Kauffman K.M."/>
            <person name="Hussain F.A."/>
            <person name="Yang J."/>
            <person name="Arevalo P."/>
            <person name="Brown J.M."/>
            <person name="Chang W.K."/>
            <person name="VanInsberghe D."/>
            <person name="Elsherbini J."/>
            <person name="Sharma R.S."/>
            <person name="Cutler M.B."/>
            <person name="Kelly L."/>
            <person name="Polz M.F."/>
        </authorList>
    </citation>
    <scope>NUCLEOTIDE SEQUENCE</scope>
    <source>
        <strain evidence="2">10N.222.46.E12</strain>
    </source>
</reference>
<comment type="caution">
    <text evidence="2">The sequence shown here is derived from an EMBL/GenBank/DDBJ whole genome shotgun (WGS) entry which is preliminary data.</text>
</comment>
<proteinExistence type="predicted"/>
<protein>
    <submittedName>
        <fullName evidence="2">Uncharacterized protein</fullName>
    </submittedName>
</protein>
<sequence length="312" mass="35721">MDNALTQLLGLLNTSNLFVYIGIFSVLIGSFSIVFSNYFRRRNVFYSEERLSIEESDRIHLLEKEVVKLRKDLSKDVLKNASELIESEIRQYLSENMANLAQEELSKSQTIESNLFVELENRVNNRIDEYLKTKDSEYFSSARKVIEQQERRYKVESELYGAVELERKSAGLLKSVMINLFIVVNFALILLYLLKGADINQYGALSISGLYISLAGFIIYIFRSSNSRTSVLLAIKEDLKKQNTALEYIESVRRKGDVSENDIDFIRMIMANHAEREKTVNHPYEMILKGVSGTNIQFKGGKMSLGEAGTKK</sequence>
<organism evidence="2">
    <name type="scientific">Vibrio cyclitrophicus</name>
    <dbReference type="NCBI Taxonomy" id="47951"/>
    <lineage>
        <taxon>Bacteria</taxon>
        <taxon>Pseudomonadati</taxon>
        <taxon>Pseudomonadota</taxon>
        <taxon>Gammaproteobacteria</taxon>
        <taxon>Vibrionales</taxon>
        <taxon>Vibrionaceae</taxon>
        <taxon>Vibrio</taxon>
    </lineage>
</organism>
<evidence type="ECO:0000256" key="1">
    <source>
        <dbReference type="SAM" id="Phobius"/>
    </source>
</evidence>
<accession>A0A7Z1MIB9</accession>
<feature type="transmembrane region" description="Helical" evidence="1">
    <location>
        <begin position="200"/>
        <end position="222"/>
    </location>
</feature>
<feature type="transmembrane region" description="Helical" evidence="1">
    <location>
        <begin position="176"/>
        <end position="194"/>
    </location>
</feature>
<dbReference type="RefSeq" id="WP_154723865.1">
    <property type="nucleotide sequence ID" value="NZ_CP170590.1"/>
</dbReference>
<keyword evidence="1" id="KW-0472">Membrane</keyword>
<gene>
    <name evidence="2" type="ORF">BCS90_17990</name>
</gene>
<keyword evidence="1" id="KW-1133">Transmembrane helix</keyword>
<feature type="transmembrane region" description="Helical" evidence="1">
    <location>
        <begin position="17"/>
        <end position="39"/>
    </location>
</feature>
<dbReference type="AlphaFoldDB" id="A0A7Z1MIB9"/>
<name>A0A7Z1MIB9_9VIBR</name>